<sequence length="66" mass="7463">MAGDEGIHEQTLEDCRTLFINDIPCGRGNTRPLPRLSLMQTTKKAAEAAFFVVSDKQIQWPCLRSR</sequence>
<proteinExistence type="predicted"/>
<evidence type="ECO:0000313" key="1">
    <source>
        <dbReference type="EMBL" id="CAB1370992.1"/>
    </source>
</evidence>
<dbReference type="EMBL" id="LR778301">
    <property type="protein sequence ID" value="CAB1370992.1"/>
    <property type="molecule type" value="Genomic_DNA"/>
</dbReference>
<organism evidence="1 2">
    <name type="scientific">Denitratisoma oestradiolicum</name>
    <dbReference type="NCBI Taxonomy" id="311182"/>
    <lineage>
        <taxon>Bacteria</taxon>
        <taxon>Pseudomonadati</taxon>
        <taxon>Pseudomonadota</taxon>
        <taxon>Betaproteobacteria</taxon>
        <taxon>Nitrosomonadales</taxon>
        <taxon>Sterolibacteriaceae</taxon>
        <taxon>Denitratisoma</taxon>
    </lineage>
</organism>
<dbReference type="Proteomes" id="UP000515733">
    <property type="component" value="Chromosome"/>
</dbReference>
<dbReference type="AlphaFoldDB" id="A0A6S6YU52"/>
<protein>
    <submittedName>
        <fullName evidence="1">Uncharacterized protein</fullName>
    </submittedName>
</protein>
<evidence type="ECO:0000313" key="2">
    <source>
        <dbReference type="Proteomes" id="UP000515733"/>
    </source>
</evidence>
<keyword evidence="2" id="KW-1185">Reference proteome</keyword>
<name>A0A6S6YU52_9PROT</name>
<gene>
    <name evidence="1" type="ORF">DENOEST_3838</name>
</gene>
<dbReference type="KEGG" id="doe:DENOEST_3838"/>
<accession>A0A6S6YU52</accession>
<reference evidence="1 2" key="1">
    <citation type="submission" date="2020-03" db="EMBL/GenBank/DDBJ databases">
        <authorList>
            <consortium name="Genoscope - CEA"/>
            <person name="William W."/>
        </authorList>
    </citation>
    <scope>NUCLEOTIDE SEQUENCE [LARGE SCALE GENOMIC DNA]</scope>
    <source>
        <strain evidence="2">DSM 16959</strain>
    </source>
</reference>